<keyword evidence="11" id="KW-1185">Reference proteome</keyword>
<accession>A0ABP0E1Z5</accession>
<feature type="domain" description="Tudor" evidence="8">
    <location>
        <begin position="703"/>
        <end position="763"/>
    </location>
</feature>
<gene>
    <name evidence="10" type="ORF">SEPCBS57363_006244</name>
</gene>
<evidence type="ECO:0000256" key="7">
    <source>
        <dbReference type="SAM" id="MobiDB-lite"/>
    </source>
</evidence>
<dbReference type="EMBL" id="CAWUOM010000174">
    <property type="protein sequence ID" value="CAK7274593.1"/>
    <property type="molecule type" value="Genomic_DNA"/>
</dbReference>
<dbReference type="SMART" id="SM00333">
    <property type="entry name" value="TUDOR"/>
    <property type="match status" value="1"/>
</dbReference>
<evidence type="ECO:0000259" key="9">
    <source>
        <dbReference type="PROSITE" id="PS50830"/>
    </source>
</evidence>
<name>A0ABP0E1Z5_9PEZI</name>
<dbReference type="SUPFAM" id="SSF50199">
    <property type="entry name" value="Staphylococcal nuclease"/>
    <property type="match status" value="5"/>
</dbReference>
<dbReference type="PROSITE" id="PS50304">
    <property type="entry name" value="TUDOR"/>
    <property type="match status" value="1"/>
</dbReference>
<evidence type="ECO:0000256" key="5">
    <source>
        <dbReference type="ARBA" id="ARBA00022737"/>
    </source>
</evidence>
<dbReference type="Proteomes" id="UP001642501">
    <property type="component" value="Unassembled WGS sequence"/>
</dbReference>
<organism evidence="10 11">
    <name type="scientific">Sporothrix epigloea</name>
    <dbReference type="NCBI Taxonomy" id="1892477"/>
    <lineage>
        <taxon>Eukaryota</taxon>
        <taxon>Fungi</taxon>
        <taxon>Dikarya</taxon>
        <taxon>Ascomycota</taxon>
        <taxon>Pezizomycotina</taxon>
        <taxon>Sordariomycetes</taxon>
        <taxon>Sordariomycetidae</taxon>
        <taxon>Ophiostomatales</taxon>
        <taxon>Ophiostomataceae</taxon>
        <taxon>Sporothrix</taxon>
    </lineage>
</organism>
<comment type="caution">
    <text evidence="10">The sequence shown here is derived from an EMBL/GenBank/DDBJ whole genome shotgun (WGS) entry which is preliminary data.</text>
</comment>
<feature type="compositionally biased region" description="Polar residues" evidence="7">
    <location>
        <begin position="632"/>
        <end position="647"/>
    </location>
</feature>
<evidence type="ECO:0000313" key="10">
    <source>
        <dbReference type="EMBL" id="CAK7274593.1"/>
    </source>
</evidence>
<dbReference type="SMART" id="SM00318">
    <property type="entry name" value="SNc"/>
    <property type="match status" value="4"/>
</dbReference>
<proteinExistence type="predicted"/>
<dbReference type="InterPro" id="IPR002999">
    <property type="entry name" value="Tudor"/>
</dbReference>
<dbReference type="InterPro" id="IPR016685">
    <property type="entry name" value="Silence_cplx_Nase-comp_TudorSN"/>
</dbReference>
<evidence type="ECO:0000259" key="8">
    <source>
        <dbReference type="PROSITE" id="PS50304"/>
    </source>
</evidence>
<feature type="domain" description="TNase-like" evidence="9">
    <location>
        <begin position="315"/>
        <end position="452"/>
    </location>
</feature>
<feature type="domain" description="TNase-like" evidence="9">
    <location>
        <begin position="484"/>
        <end position="618"/>
    </location>
</feature>
<evidence type="ECO:0000256" key="2">
    <source>
        <dbReference type="ARBA" id="ARBA00013404"/>
    </source>
</evidence>
<dbReference type="PROSITE" id="PS50830">
    <property type="entry name" value="TNASE_3"/>
    <property type="match status" value="4"/>
</dbReference>
<sequence length="888" mass="99036">MAKNFIANIKTVLSGDTLILTSPNNPTLERTFSLAYVSAPRINKDNEEPFAFQSREHLRQLVVGKQVQCSISYTVPSSNRDFGTVQIKDGPKLPDVLVDAGWLRVREDAGKKEENEETIRRIENLRDAETKARASSLGLFSGLKGNIEVQHDLGGPNFLKEWKGKTVDGIVERVFTGDRLLLRLLLSEFKHVQVVTLVAGIRTPATERTSQTTGQIQQAEEYGKEAHQFVEQRLLQRLVKVQVVGASSQGQLVATVLHPRGNIAIFLLEEGFARCNDFHSTMLGESMQALRTAERQAQTGKKRLHKNHIAKTTDSNFDVTVTKIIGADTIMVRDKSGHEKRVQLSSIRGPRTNEASESCFREEAKEFLRKKLIGKHVRMTVDGSRLASEGFEAKDVATITQNGKNMNLIIIQEGYASVIRHRKDDTDRAPNYDELLAAQETAKEEKKGMWSDKAPKWYQLKQYIDASETLQRAKIQAAALQRQKKVPGVVDFCKSGSRFTVLVSREGIKLTLVLAGIRAPRAPGRNSLEKAEPFGEEALELANRRCNQRDCEIDVHDVDKTGGFIGELYINRESFAKILVEEGLASVHRYSAEKSGNSTELIAAEKLAKEARKGLWHDWNPAQDEAAEDDSTQLNVGSTTSSDGATVSQLPQDYRDIVVTNIDANGRLKIQEIGKGTASLETLMTEFRKFNLDSKNNISLASSPKAGDFVSAKFSEDSQWYRAKIRANDRAAKVAEVVYIDYGNSEKKPWSQLRSLDMAKFGPLRLKPQAVDAVLSFVQLPTGSDYFRDAVNFIAECTTEPLVGSFDYVDAMEGLSYITIFDPKAGSSRNASLNREVLLNGHGLVPRKLKTWERSPVFASTLEALRDAEKEAKENKYGMWEYGDITED</sequence>
<evidence type="ECO:0000256" key="4">
    <source>
        <dbReference type="ARBA" id="ARBA00022490"/>
    </source>
</evidence>
<dbReference type="PANTHER" id="PTHR12302:SF2">
    <property type="entry name" value="STAPHYLOCOCCAL NUCLEASE DOMAIN-CONTAINING PROTEIN 1"/>
    <property type="match status" value="1"/>
</dbReference>
<evidence type="ECO:0000256" key="3">
    <source>
        <dbReference type="ARBA" id="ARBA00014651"/>
    </source>
</evidence>
<keyword evidence="4 6" id="KW-0963">Cytoplasm</keyword>
<keyword evidence="5" id="KW-0677">Repeat</keyword>
<comment type="subcellular location">
    <subcellularLocation>
        <location evidence="1 6">Cytoplasm</location>
    </subcellularLocation>
</comment>
<evidence type="ECO:0000256" key="6">
    <source>
        <dbReference type="PIRNR" id="PIRNR017179"/>
    </source>
</evidence>
<dbReference type="SUPFAM" id="SSF63748">
    <property type="entry name" value="Tudor/PWWP/MBT"/>
    <property type="match status" value="1"/>
</dbReference>
<reference evidence="10 11" key="1">
    <citation type="submission" date="2024-01" db="EMBL/GenBank/DDBJ databases">
        <authorList>
            <person name="Allen C."/>
            <person name="Tagirdzhanova G."/>
        </authorList>
    </citation>
    <scope>NUCLEOTIDE SEQUENCE [LARGE SCALE GENOMIC DNA]</scope>
    <source>
        <strain evidence="10 11">CBS 573.63</strain>
    </source>
</reference>
<evidence type="ECO:0000256" key="1">
    <source>
        <dbReference type="ARBA" id="ARBA00004496"/>
    </source>
</evidence>
<feature type="region of interest" description="Disordered" evidence="7">
    <location>
        <begin position="625"/>
        <end position="647"/>
    </location>
</feature>
<dbReference type="CDD" id="cd00175">
    <property type="entry name" value="SNc"/>
    <property type="match status" value="1"/>
</dbReference>
<dbReference type="Pfam" id="PF00565">
    <property type="entry name" value="SNase"/>
    <property type="match status" value="4"/>
</dbReference>
<dbReference type="InterPro" id="IPR035437">
    <property type="entry name" value="SNase_OB-fold_sf"/>
</dbReference>
<dbReference type="Pfam" id="PF00567">
    <property type="entry name" value="TUDOR"/>
    <property type="match status" value="1"/>
</dbReference>
<protein>
    <recommendedName>
        <fullName evidence="2">Probable endonuclease LCL3</fullName>
    </recommendedName>
    <alternativeName>
        <fullName evidence="3">Probable endonuclease lcl3</fullName>
    </alternativeName>
</protein>
<feature type="domain" description="TNase-like" evidence="9">
    <location>
        <begin position="165"/>
        <end position="307"/>
    </location>
</feature>
<dbReference type="PANTHER" id="PTHR12302">
    <property type="entry name" value="EBNA2 BINDING PROTEIN P100"/>
    <property type="match status" value="1"/>
</dbReference>
<dbReference type="PIRSF" id="PIRSF017179">
    <property type="entry name" value="RISC-Tudor-SN"/>
    <property type="match status" value="1"/>
</dbReference>
<dbReference type="Gene3D" id="2.40.50.90">
    <property type="match status" value="5"/>
</dbReference>
<dbReference type="Gene3D" id="2.30.30.140">
    <property type="match status" value="1"/>
</dbReference>
<feature type="domain" description="TNase-like" evidence="9">
    <location>
        <begin position="3"/>
        <end position="142"/>
    </location>
</feature>
<evidence type="ECO:0000313" key="11">
    <source>
        <dbReference type="Proteomes" id="UP001642501"/>
    </source>
</evidence>
<dbReference type="InterPro" id="IPR016071">
    <property type="entry name" value="Staphylococal_nuclease_OB-fold"/>
</dbReference>